<accession>A0A2N6NWE3</accession>
<organism evidence="1 2">
    <name type="scientific">Beauveria bassiana</name>
    <name type="common">White muscardine disease fungus</name>
    <name type="synonym">Tritirachium shiotae</name>
    <dbReference type="NCBI Taxonomy" id="176275"/>
    <lineage>
        <taxon>Eukaryota</taxon>
        <taxon>Fungi</taxon>
        <taxon>Dikarya</taxon>
        <taxon>Ascomycota</taxon>
        <taxon>Pezizomycotina</taxon>
        <taxon>Sordariomycetes</taxon>
        <taxon>Hypocreomycetidae</taxon>
        <taxon>Hypocreales</taxon>
        <taxon>Cordycipitaceae</taxon>
        <taxon>Beauveria</taxon>
    </lineage>
</organism>
<dbReference type="Proteomes" id="UP000235728">
    <property type="component" value="Unassembled WGS sequence"/>
</dbReference>
<comment type="caution">
    <text evidence="1">The sequence shown here is derived from an EMBL/GenBank/DDBJ whole genome shotgun (WGS) entry which is preliminary data.</text>
</comment>
<protein>
    <submittedName>
        <fullName evidence="1">Uncharacterized protein</fullName>
    </submittedName>
</protein>
<dbReference type="AlphaFoldDB" id="A0A2N6NWE3"/>
<reference evidence="1 2" key="1">
    <citation type="journal article" date="2016" name="Appl. Microbiol. Biotechnol.">
        <title>Characterization of T-DNA insertion mutants with decreased virulence in the entomopathogenic fungus Beauveria bassiana JEF-007.</title>
        <authorList>
            <person name="Kim S."/>
            <person name="Lee S.J."/>
            <person name="Nai Y.S."/>
            <person name="Yu J.S."/>
            <person name="Lee M.R."/>
            <person name="Yang Y.T."/>
            <person name="Kim J.S."/>
        </authorList>
    </citation>
    <scope>NUCLEOTIDE SEQUENCE [LARGE SCALE GENOMIC DNA]</scope>
    <source>
        <strain evidence="1 2">JEF-007</strain>
    </source>
</reference>
<name>A0A2N6NWE3_BEABA</name>
<sequence length="87" mass="9124">MQQSTPQQPQVLMVGPAAANAAAAEDASGRRACDQCRLRKSCLSLSPRTVFHHRILGKHREAVAMIGGSADCGFCNEVGATTALTLS</sequence>
<dbReference type="EMBL" id="MRVG01000002">
    <property type="protein sequence ID" value="PMB71596.1"/>
    <property type="molecule type" value="Genomic_DNA"/>
</dbReference>
<evidence type="ECO:0000313" key="2">
    <source>
        <dbReference type="Proteomes" id="UP000235728"/>
    </source>
</evidence>
<gene>
    <name evidence="1" type="ORF">BM221_001686</name>
</gene>
<evidence type="ECO:0000313" key="1">
    <source>
        <dbReference type="EMBL" id="PMB71596.1"/>
    </source>
</evidence>
<proteinExistence type="predicted"/>